<evidence type="ECO:0000313" key="3">
    <source>
        <dbReference type="Proteomes" id="UP000765509"/>
    </source>
</evidence>
<evidence type="ECO:0000256" key="1">
    <source>
        <dbReference type="SAM" id="MobiDB-lite"/>
    </source>
</evidence>
<protein>
    <submittedName>
        <fullName evidence="2">Uncharacterized protein</fullName>
    </submittedName>
</protein>
<keyword evidence="3" id="KW-1185">Reference proteome</keyword>
<gene>
    <name evidence="2" type="ORF">O181_005953</name>
</gene>
<dbReference type="OrthoDB" id="2506384at2759"/>
<proteinExistence type="predicted"/>
<organism evidence="2 3">
    <name type="scientific">Austropuccinia psidii MF-1</name>
    <dbReference type="NCBI Taxonomy" id="1389203"/>
    <lineage>
        <taxon>Eukaryota</taxon>
        <taxon>Fungi</taxon>
        <taxon>Dikarya</taxon>
        <taxon>Basidiomycota</taxon>
        <taxon>Pucciniomycotina</taxon>
        <taxon>Pucciniomycetes</taxon>
        <taxon>Pucciniales</taxon>
        <taxon>Sphaerophragmiaceae</taxon>
        <taxon>Austropuccinia</taxon>
    </lineage>
</organism>
<sequence length="230" mass="25643">MSVQYEPGTSSEKHIDSFNKTFSAYESLTQGSEDTMVISTTIAAAFFIRSLNKDQDLSGLIQTLYDIKPFDLNSVLNRVAVEHFRQGMPQVQAPLLDKQNRNDKSKPPDRTGNRDPLKQLEKLEKIIAKFELTAKNPNINVVAENDKELSGDAQQLDSDSYVVEDKVLSIGSGESDKIYRDSGAGRSVVHNLGYLSKFFNFNKKLNTYADPVDISHQGTLIFQGVHISPV</sequence>
<dbReference type="EMBL" id="AVOT02001249">
    <property type="protein sequence ID" value="MBW0466238.1"/>
    <property type="molecule type" value="Genomic_DNA"/>
</dbReference>
<feature type="region of interest" description="Disordered" evidence="1">
    <location>
        <begin position="90"/>
        <end position="117"/>
    </location>
</feature>
<comment type="caution">
    <text evidence="2">The sequence shown here is derived from an EMBL/GenBank/DDBJ whole genome shotgun (WGS) entry which is preliminary data.</text>
</comment>
<feature type="compositionally biased region" description="Basic and acidic residues" evidence="1">
    <location>
        <begin position="98"/>
        <end position="117"/>
    </location>
</feature>
<accession>A0A9Q3GG28</accession>
<dbReference type="AlphaFoldDB" id="A0A9Q3GG28"/>
<name>A0A9Q3GG28_9BASI</name>
<reference evidence="2" key="1">
    <citation type="submission" date="2021-03" db="EMBL/GenBank/DDBJ databases">
        <title>Draft genome sequence of rust myrtle Austropuccinia psidii MF-1, a brazilian biotype.</title>
        <authorList>
            <person name="Quecine M.C."/>
            <person name="Pachon D.M.R."/>
            <person name="Bonatelli M.L."/>
            <person name="Correr F.H."/>
            <person name="Franceschini L.M."/>
            <person name="Leite T.F."/>
            <person name="Margarido G.R.A."/>
            <person name="Almeida C.A."/>
            <person name="Ferrarezi J.A."/>
            <person name="Labate C.A."/>
        </authorList>
    </citation>
    <scope>NUCLEOTIDE SEQUENCE</scope>
    <source>
        <strain evidence="2">MF-1</strain>
    </source>
</reference>
<evidence type="ECO:0000313" key="2">
    <source>
        <dbReference type="EMBL" id="MBW0466238.1"/>
    </source>
</evidence>
<dbReference type="Proteomes" id="UP000765509">
    <property type="component" value="Unassembled WGS sequence"/>
</dbReference>